<proteinExistence type="predicted"/>
<evidence type="ECO:0000313" key="1">
    <source>
        <dbReference type="EMBL" id="SOR84458.1"/>
    </source>
</evidence>
<reference evidence="2" key="1">
    <citation type="submission" date="2017-11" db="EMBL/GenBank/DDBJ databases">
        <authorList>
            <person name="Wibberg D."/>
        </authorList>
    </citation>
    <scope>NUCLEOTIDE SEQUENCE [LARGE SCALE GENOMIC DNA]</scope>
</reference>
<dbReference type="Proteomes" id="UP000235464">
    <property type="component" value="Chromosome I"/>
</dbReference>
<gene>
    <name evidence="1" type="ORF">SCNRRL3882_7903</name>
</gene>
<accession>A0A2N9BM76</accession>
<sequence>MGVSSCRDPFASPFGRPGQLCPVAPTRCLECRNAFVLPSNLPQLLLFAAHLEQLQHRLSPTHFHALWGQSRVNVLEALGLRTSDEITRARQRIADEGLTLTLPLATQVEFE</sequence>
<dbReference type="AlphaFoldDB" id="A0A2N9BM76"/>
<name>A0A2N9BM76_STRCX</name>
<protein>
    <submittedName>
        <fullName evidence="1">Uncharacterized protein</fullName>
    </submittedName>
</protein>
<dbReference type="RefSeq" id="WP_010047478.1">
    <property type="nucleotide sequence ID" value="NZ_LT962942.1"/>
</dbReference>
<evidence type="ECO:0000313" key="2">
    <source>
        <dbReference type="Proteomes" id="UP000235464"/>
    </source>
</evidence>
<dbReference type="EMBL" id="LT963352">
    <property type="protein sequence ID" value="SOR84458.1"/>
    <property type="molecule type" value="Genomic_DNA"/>
</dbReference>
<keyword evidence="2" id="KW-1185">Reference proteome</keyword>
<organism evidence="1 2">
    <name type="scientific">Streptomyces chartreusis NRRL 3882</name>
    <dbReference type="NCBI Taxonomy" id="1079985"/>
    <lineage>
        <taxon>Bacteria</taxon>
        <taxon>Bacillati</taxon>
        <taxon>Actinomycetota</taxon>
        <taxon>Actinomycetes</taxon>
        <taxon>Kitasatosporales</taxon>
        <taxon>Streptomycetaceae</taxon>
        <taxon>Streptomyces</taxon>
    </lineage>
</organism>